<dbReference type="Pfam" id="PF00797">
    <property type="entry name" value="Acetyltransf_2"/>
    <property type="match status" value="1"/>
</dbReference>
<sequence length="318" mass="35542">MGLDQPTYTDIQVEAYLRRLAYKPAATEGTGLVEHARQRVQSDALGTLTELQRHHLAAIPWGNSGLHYSQHHTISLHPDSLYEKIVERRLDGYCMESTGIFFIVLRSLGYCVYATGGRVSHAAATGVDNGLWLAFGHMVLIVIIDEARYMVDVGFGNNCATAPLLLQEGATATCIAPSEMRLIKDTLVEVTDKSQKVWIYQTRNNPESPWIPNICFSEVEFLPQDFDVMNFSVSKKPTSWFVQTFVCVRMILDPTGKEIIGQCIMSGGEVKQRIGGQTEILQVLQTEEDRVKALAKYFDMHLRTGEVEGIRGLSSQIK</sequence>
<accession>A0A1Q5UNG6</accession>
<dbReference type="AlphaFoldDB" id="A0A1Q5UNG6"/>
<dbReference type="InterPro" id="IPR001447">
    <property type="entry name" value="Arylamine_N-AcTrfase"/>
</dbReference>
<dbReference type="OrthoDB" id="10260017at2759"/>
<reference evidence="2 3" key="1">
    <citation type="submission" date="2016-10" db="EMBL/GenBank/DDBJ databases">
        <title>Genome sequence of the ascomycete fungus Penicillium subrubescens.</title>
        <authorList>
            <person name="De Vries R.P."/>
            <person name="Peng M."/>
            <person name="Dilokpimol A."/>
            <person name="Hilden K."/>
            <person name="Makela M.R."/>
            <person name="Grigoriev I."/>
            <person name="Riley R."/>
            <person name="Granchi Z."/>
        </authorList>
    </citation>
    <scope>NUCLEOTIDE SEQUENCE [LARGE SCALE GENOMIC DNA]</scope>
    <source>
        <strain evidence="2 3">CBS 132785</strain>
    </source>
</reference>
<dbReference type="PANTHER" id="PTHR11786">
    <property type="entry name" value="N-HYDROXYARYLAMINE O-ACETYLTRANSFERASE"/>
    <property type="match status" value="1"/>
</dbReference>
<gene>
    <name evidence="2" type="ORF">PENSUB_280</name>
</gene>
<dbReference type="STRING" id="1316194.A0A1Q5UNG6"/>
<comment type="similarity">
    <text evidence="1">Belongs to the arylamine N-acetyltransferase family.</text>
</comment>
<evidence type="ECO:0000313" key="3">
    <source>
        <dbReference type="Proteomes" id="UP000186955"/>
    </source>
</evidence>
<dbReference type="GO" id="GO:0016407">
    <property type="term" value="F:acetyltransferase activity"/>
    <property type="evidence" value="ECO:0007669"/>
    <property type="project" value="InterPro"/>
</dbReference>
<dbReference type="Proteomes" id="UP000186955">
    <property type="component" value="Unassembled WGS sequence"/>
</dbReference>
<name>A0A1Q5UNG6_9EURO</name>
<evidence type="ECO:0000313" key="2">
    <source>
        <dbReference type="EMBL" id="OKP14011.1"/>
    </source>
</evidence>
<proteinExistence type="inferred from homology"/>
<dbReference type="PANTHER" id="PTHR11786:SF0">
    <property type="entry name" value="ARYLAMINE N-ACETYLTRANSFERASE 4-RELATED"/>
    <property type="match status" value="1"/>
</dbReference>
<dbReference type="InterPro" id="IPR053710">
    <property type="entry name" value="Arylamine_NAT_domain_sf"/>
</dbReference>
<evidence type="ECO:0000256" key="1">
    <source>
        <dbReference type="ARBA" id="ARBA00006547"/>
    </source>
</evidence>
<dbReference type="InterPro" id="IPR038765">
    <property type="entry name" value="Papain-like_cys_pep_sf"/>
</dbReference>
<comment type="caution">
    <text evidence="2">The sequence shown here is derived from an EMBL/GenBank/DDBJ whole genome shotgun (WGS) entry which is preliminary data.</text>
</comment>
<dbReference type="SUPFAM" id="SSF54001">
    <property type="entry name" value="Cysteine proteinases"/>
    <property type="match status" value="1"/>
</dbReference>
<protein>
    <submittedName>
        <fullName evidence="2">Arylamine N-acetyltransferase 2</fullName>
    </submittedName>
</protein>
<dbReference type="EMBL" id="MNBE01000120">
    <property type="protein sequence ID" value="OKP14011.1"/>
    <property type="molecule type" value="Genomic_DNA"/>
</dbReference>
<dbReference type="Gene3D" id="3.30.2140.20">
    <property type="match status" value="1"/>
</dbReference>
<organism evidence="2 3">
    <name type="scientific">Penicillium subrubescens</name>
    <dbReference type="NCBI Taxonomy" id="1316194"/>
    <lineage>
        <taxon>Eukaryota</taxon>
        <taxon>Fungi</taxon>
        <taxon>Dikarya</taxon>
        <taxon>Ascomycota</taxon>
        <taxon>Pezizomycotina</taxon>
        <taxon>Eurotiomycetes</taxon>
        <taxon>Eurotiomycetidae</taxon>
        <taxon>Eurotiales</taxon>
        <taxon>Aspergillaceae</taxon>
        <taxon>Penicillium</taxon>
    </lineage>
</organism>
<dbReference type="FunFam" id="3.30.2140.20:FF:000003">
    <property type="entry name" value="Arylamine N-acetyltransferase 1"/>
    <property type="match status" value="1"/>
</dbReference>
<keyword evidence="2" id="KW-0808">Transferase</keyword>
<keyword evidence="3" id="KW-1185">Reference proteome</keyword>